<sequence>MIKPWHESARPGAVDPTESTDPTHLLPRTIPSPSLPPPSQNPSIPLSQNPSTSLSRTLPPLLIRTTFLAWMASQTCWSLNALFNQNPILDLTTREPDDTSDHEAGDLALTWRNPADTLAQTSSLPETEPVPRASTIPGLTQNNIQTNNQNTYNLTVNNTYSEAVGYGGGGGGRGVVFLVFVIAAAYGITTFWNNTVTSIQSSFSGLASFVGLSYFAASSAKKPEPSATITFGKATSSITPNPIVPSPSGIVKAIDDVDHWVSLLADWPEEGGYLNEKGVFWDTEGYVEFKDVGGFRYIVHLPPSTKTCPSFSISSVATLRPYAGIKNRLKSLREGACGLRDSTEETGDKLTWKGTDDDGGFDNGVTTVTSRGNLLCDIFVGAELWMSKLHKTVLEIDSSSQMPRALADLMASLRNLRHPRHELLRRAEDERGGGGGLASWLNRFGSCTVWSLTDFGTLG</sequence>
<feature type="region of interest" description="Disordered" evidence="1">
    <location>
        <begin position="119"/>
        <end position="144"/>
    </location>
</feature>
<dbReference type="AlphaFoldDB" id="A0A9W8QY88"/>
<keyword evidence="3" id="KW-1185">Reference proteome</keyword>
<name>A0A9W8QY88_9HYPO</name>
<reference evidence="2" key="1">
    <citation type="submission" date="2022-09" db="EMBL/GenBank/DDBJ databases">
        <title>Fusarium specimens isolated from Avocado Roots.</title>
        <authorList>
            <person name="Stajich J."/>
            <person name="Roper C."/>
            <person name="Heimlech-Rivalta G."/>
        </authorList>
    </citation>
    <scope>NUCLEOTIDE SEQUENCE</scope>
    <source>
        <strain evidence="2">A02</strain>
    </source>
</reference>
<proteinExistence type="predicted"/>
<dbReference type="EMBL" id="JAOQAV010000045">
    <property type="protein sequence ID" value="KAJ4180785.1"/>
    <property type="molecule type" value="Genomic_DNA"/>
</dbReference>
<evidence type="ECO:0000256" key="1">
    <source>
        <dbReference type="SAM" id="MobiDB-lite"/>
    </source>
</evidence>
<comment type="caution">
    <text evidence="2">The sequence shown here is derived from an EMBL/GenBank/DDBJ whole genome shotgun (WGS) entry which is preliminary data.</text>
</comment>
<feature type="region of interest" description="Disordered" evidence="1">
    <location>
        <begin position="1"/>
        <end position="55"/>
    </location>
</feature>
<accession>A0A9W8QY88</accession>
<dbReference type="Proteomes" id="UP001152087">
    <property type="component" value="Unassembled WGS sequence"/>
</dbReference>
<gene>
    <name evidence="2" type="ORF">NW755_011508</name>
</gene>
<feature type="compositionally biased region" description="Low complexity" evidence="1">
    <location>
        <begin position="41"/>
        <end position="55"/>
    </location>
</feature>
<protein>
    <submittedName>
        <fullName evidence="2">Uncharacterized protein</fullName>
    </submittedName>
</protein>
<organism evidence="2 3">
    <name type="scientific">Fusarium falciforme</name>
    <dbReference type="NCBI Taxonomy" id="195108"/>
    <lineage>
        <taxon>Eukaryota</taxon>
        <taxon>Fungi</taxon>
        <taxon>Dikarya</taxon>
        <taxon>Ascomycota</taxon>
        <taxon>Pezizomycotina</taxon>
        <taxon>Sordariomycetes</taxon>
        <taxon>Hypocreomycetidae</taxon>
        <taxon>Hypocreales</taxon>
        <taxon>Nectriaceae</taxon>
        <taxon>Fusarium</taxon>
        <taxon>Fusarium solani species complex</taxon>
    </lineage>
</organism>
<evidence type="ECO:0000313" key="2">
    <source>
        <dbReference type="EMBL" id="KAJ4180785.1"/>
    </source>
</evidence>
<evidence type="ECO:0000313" key="3">
    <source>
        <dbReference type="Proteomes" id="UP001152087"/>
    </source>
</evidence>